<evidence type="ECO:0000256" key="1">
    <source>
        <dbReference type="SAM" id="Coils"/>
    </source>
</evidence>
<evidence type="ECO:0000313" key="2">
    <source>
        <dbReference type="EMBL" id="CDW46954.1"/>
    </source>
</evidence>
<name>A0A0K2V903_LEPSM</name>
<sequence>MDDQETPSQKDTFEISKIQIIIPECAEPEEAPKKKKKKKKVKKKKLPPPVILTRSLATALRLINHQQVEEKQRIKEIEIRKKALEQKEKMLKECPERFSRLIL</sequence>
<organism evidence="2">
    <name type="scientific">Lepeophtheirus salmonis</name>
    <name type="common">Salmon louse</name>
    <name type="synonym">Caligus salmonis</name>
    <dbReference type="NCBI Taxonomy" id="72036"/>
    <lineage>
        <taxon>Eukaryota</taxon>
        <taxon>Metazoa</taxon>
        <taxon>Ecdysozoa</taxon>
        <taxon>Arthropoda</taxon>
        <taxon>Crustacea</taxon>
        <taxon>Multicrustacea</taxon>
        <taxon>Hexanauplia</taxon>
        <taxon>Copepoda</taxon>
        <taxon>Siphonostomatoida</taxon>
        <taxon>Caligidae</taxon>
        <taxon>Lepeophtheirus</taxon>
    </lineage>
</organism>
<dbReference type="AlphaFoldDB" id="A0A0K2V903"/>
<protein>
    <submittedName>
        <fullName evidence="2">Uncharacterized protein</fullName>
    </submittedName>
</protein>
<feature type="coiled-coil region" evidence="1">
    <location>
        <begin position="67"/>
        <end position="94"/>
    </location>
</feature>
<dbReference type="EMBL" id="HACA01029593">
    <property type="protein sequence ID" value="CDW46954.1"/>
    <property type="molecule type" value="Transcribed_RNA"/>
</dbReference>
<accession>A0A0K2V903</accession>
<keyword evidence="1" id="KW-0175">Coiled coil</keyword>
<proteinExistence type="predicted"/>
<reference evidence="2" key="1">
    <citation type="submission" date="2014-05" db="EMBL/GenBank/DDBJ databases">
        <authorList>
            <person name="Chronopoulou M."/>
        </authorList>
    </citation>
    <scope>NUCLEOTIDE SEQUENCE</scope>
    <source>
        <tissue evidence="2">Whole organism</tissue>
    </source>
</reference>